<evidence type="ECO:0000259" key="1">
    <source>
        <dbReference type="Pfam" id="PF00326"/>
    </source>
</evidence>
<gene>
    <name evidence="2" type="ORF">XENOCAPTIV_030187</name>
</gene>
<protein>
    <recommendedName>
        <fullName evidence="1">Peptidase S9 prolyl oligopeptidase catalytic domain-containing protein</fullName>
    </recommendedName>
</protein>
<feature type="domain" description="Peptidase S9 prolyl oligopeptidase catalytic" evidence="1">
    <location>
        <begin position="77"/>
        <end position="174"/>
    </location>
</feature>
<organism evidence="2 3">
    <name type="scientific">Xenoophorus captivus</name>
    <dbReference type="NCBI Taxonomy" id="1517983"/>
    <lineage>
        <taxon>Eukaryota</taxon>
        <taxon>Metazoa</taxon>
        <taxon>Chordata</taxon>
        <taxon>Craniata</taxon>
        <taxon>Vertebrata</taxon>
        <taxon>Euteleostomi</taxon>
        <taxon>Actinopterygii</taxon>
        <taxon>Neopterygii</taxon>
        <taxon>Teleostei</taxon>
        <taxon>Neoteleostei</taxon>
        <taxon>Acanthomorphata</taxon>
        <taxon>Ovalentaria</taxon>
        <taxon>Atherinomorphae</taxon>
        <taxon>Cyprinodontiformes</taxon>
        <taxon>Goodeidae</taxon>
        <taxon>Xenoophorus</taxon>
    </lineage>
</organism>
<evidence type="ECO:0000313" key="2">
    <source>
        <dbReference type="EMBL" id="MEQ2191542.1"/>
    </source>
</evidence>
<dbReference type="InterPro" id="IPR050278">
    <property type="entry name" value="Serine_Prot_S9B/DPPIV"/>
</dbReference>
<comment type="caution">
    <text evidence="2">The sequence shown here is derived from an EMBL/GenBank/DDBJ whole genome shotgun (WGS) entry which is preliminary data.</text>
</comment>
<evidence type="ECO:0000313" key="3">
    <source>
        <dbReference type="Proteomes" id="UP001434883"/>
    </source>
</evidence>
<dbReference type="EMBL" id="JAHRIN010000916">
    <property type="protein sequence ID" value="MEQ2191542.1"/>
    <property type="molecule type" value="Genomic_DNA"/>
</dbReference>
<dbReference type="Gene3D" id="3.40.50.1820">
    <property type="entry name" value="alpha/beta hydrolase"/>
    <property type="match status" value="1"/>
</dbReference>
<accession>A0ABV0Q7T6</accession>
<reference evidence="2 3" key="1">
    <citation type="submission" date="2021-06" db="EMBL/GenBank/DDBJ databases">
        <authorList>
            <person name="Palmer J.M."/>
        </authorList>
    </citation>
    <scope>NUCLEOTIDE SEQUENCE [LARGE SCALE GENOMIC DNA]</scope>
    <source>
        <strain evidence="2 3">XC_2019</strain>
        <tissue evidence="2">Muscle</tissue>
    </source>
</reference>
<name>A0ABV0Q7T6_9TELE</name>
<dbReference type="PANTHER" id="PTHR11731">
    <property type="entry name" value="PROTEASE FAMILY S9B,C DIPEPTIDYL-PEPTIDASE IV-RELATED"/>
    <property type="match status" value="1"/>
</dbReference>
<sequence>MDRRQQNLQLVLLPPALFIPAQQDKAKRQESLQALGDSVHPFIIYIEASDIWINIWVDEEAKLVYFQGTKDSPLEHHLYGEVEIDDQVEGLHYIADKYKFVDLSRVAIHGWSYGGFLSLMGLIHRPDIFKVAIAGAPVTLWMAYDTGYTERYLDTPEKNQKGYEACSVALHVDRLPNE</sequence>
<keyword evidence="3" id="KW-1185">Reference proteome</keyword>
<dbReference type="InterPro" id="IPR001375">
    <property type="entry name" value="Peptidase_S9_cat"/>
</dbReference>
<dbReference type="InterPro" id="IPR029058">
    <property type="entry name" value="AB_hydrolase_fold"/>
</dbReference>
<dbReference type="Proteomes" id="UP001434883">
    <property type="component" value="Unassembled WGS sequence"/>
</dbReference>
<dbReference type="Pfam" id="PF00326">
    <property type="entry name" value="Peptidase_S9"/>
    <property type="match status" value="1"/>
</dbReference>
<dbReference type="PANTHER" id="PTHR11731:SF193">
    <property type="entry name" value="DIPEPTIDYL PEPTIDASE 9"/>
    <property type="match status" value="1"/>
</dbReference>
<dbReference type="SUPFAM" id="SSF53474">
    <property type="entry name" value="alpha/beta-Hydrolases"/>
    <property type="match status" value="1"/>
</dbReference>
<proteinExistence type="predicted"/>